<evidence type="ECO:0000256" key="2">
    <source>
        <dbReference type="SAM" id="Phobius"/>
    </source>
</evidence>
<feature type="transmembrane region" description="Helical" evidence="2">
    <location>
        <begin position="1405"/>
        <end position="1427"/>
    </location>
</feature>
<keyword evidence="2" id="KW-1133">Transmembrane helix</keyword>
<sequence length="1443" mass="156957">MHGRNPPFRENRETRPRLRPAPCPHSHGAYLQAESLKGEGTLSSKKNTTRAALAALVAAATLVSPFSAYAGEGGGGSGTGTGSGDGTAGGVGKVSWVYKDNYGTPTRDNAIAAMQSAGVKNLGGTESNKAIDDAVNNANAECVARSQAAGQSDPQCRLVSVGFVHTPGSSGDWYTGANGSLTAKQWQDAWVSSGIPNNTYNYNGTDYKTSSPFNDGSTTINSLVRRETDKAPRAFIAIALSQHEPAPANYDLTVTTNHRQRTDLKVGSTDPIGDTLHASNNGSGIKENLNGTAVIHYEGQKNGYVGAKTVSKPITFANNGDTQLDRLATPADFGMGHWQEGQYWIDIQVAKQGKMKTAVDTADKDPSETWTVSAEPPTPPVKTIDEGVSADGMTNRTVISYGTGKGGYEMAFRDRITADGVDYTVDDYRLVDKTDNDRDASNEFTIAWDRKTDTVSAVRTADKGEMPLDHQYEFSFDVTVSKPKDFRKVKDHATGKWNQEPEADAGSKEFDTWRPNPDKSWIFERDGEWRAVIDPQESDRTGGDAHTYLDGDRVGSVVNGTVGRNLIQAPNKLTLTDDWTAADYIFDPDTESIRVYEATAGSDRESSVSDIVNTGKDVTDQFAITVQAAKASYLKGLKKLKNPRQVTLLIPGRINFADGKGAEQVRKDFKKAAGDELTFCTAPDGKDLTNGGSETVNNHTEPTNEPRICGYIPPAKKDVVSEASQGGDQESVQGKVVQPGQRVEYQLDTQPQLPSDLAYEVKSVNFTDSYDPYLKPDKQTLEMIDLNTGKPVSKKKYTTTWDDSKHMFTLTVTDQTLLGQWRAGANPRLQVRFEGTVAHDAPTTHRVGNKWVLTLNDSLTPSNEVFNIPPKLDPVKKDTRKDPTISIDGRTALLGDEIHYHVDIDAKQDNQAYKVWRLGMTDDYDDEYLKLDAANVEITDETGKDVTGKFNLQDRDGVLYAYARLVDTEIPATGETVKGDPQPEDLKAYGESDRHDPLSQPAIDQNLLGHTYTVSMPMTVIKATDGHVVRNKATQVLDRIRKDTNEVTNPLKPINPAKDVTVKVGGASANGRSIYKDSTFLYQLDSSILPANRAYPQVDQWDIVDALDPAFDECTGQWAVYATRDLYTGGQVVASKGDRIAGNGFDSSKLGGDLFTATADENGTFTVEATDLYRSLAGADNEHEHGWRAYIQCKRTKVSDRVENRFTEYYNDKEFQSNIVWTRTPDMTPSIHIEKYDVESGEQAGDRDDVKDALKMGGDGQEIAFKITNTSKTDSSTGEGAWYLARDLKMVDRTIAGEGEVVDLKYPSDWDTRVLKPGESVEVTGTLKGVTKTHTDRAKVTGTPLVECPITDTDPFGGKNDETRPSNAVDVKDGDKTVTLCSDTTVESNTDDWSGYRPSLARTGAAIGGMLLAVIAVGALGTGLLLARRKAAGTGTHGAHSGK</sequence>
<evidence type="ECO:0000256" key="1">
    <source>
        <dbReference type="SAM" id="MobiDB-lite"/>
    </source>
</evidence>
<evidence type="ECO:0000313" key="5">
    <source>
        <dbReference type="EMBL" id="KAB7462024.1"/>
    </source>
</evidence>
<keyword evidence="2" id="KW-0812">Transmembrane</keyword>
<dbReference type="Gene3D" id="2.60.40.740">
    <property type="match status" value="3"/>
</dbReference>
<keyword evidence="2" id="KW-0472">Membrane</keyword>
<feature type="compositionally biased region" description="Basic and acidic residues" evidence="1">
    <location>
        <begin position="7"/>
        <end position="16"/>
    </location>
</feature>
<evidence type="ECO:0000259" key="3">
    <source>
        <dbReference type="Pfam" id="PF16364"/>
    </source>
</evidence>
<dbReference type="Pfam" id="PF16364">
    <property type="entry name" value="Antigen_C"/>
    <property type="match status" value="1"/>
</dbReference>
<comment type="caution">
    <text evidence="5">The sequence shown here is derived from an EMBL/GenBank/DDBJ whole genome shotgun (WGS) entry which is preliminary data.</text>
</comment>
<proteinExistence type="predicted"/>
<evidence type="ECO:0000313" key="6">
    <source>
        <dbReference type="Proteomes" id="UP000429211"/>
    </source>
</evidence>
<dbReference type="Proteomes" id="UP000429211">
    <property type="component" value="Unassembled WGS sequence"/>
</dbReference>
<evidence type="ECO:0000259" key="4">
    <source>
        <dbReference type="Pfam" id="PF17998"/>
    </source>
</evidence>
<dbReference type="InterPro" id="IPR032300">
    <property type="entry name" value="Antigen_C"/>
</dbReference>
<feature type="domain" description="Adhesin isopeptide-forming adherence" evidence="4">
    <location>
        <begin position="874"/>
        <end position="1051"/>
    </location>
</feature>
<dbReference type="NCBIfam" id="TIGR04228">
    <property type="entry name" value="isopep_sspB_C2"/>
    <property type="match status" value="1"/>
</dbReference>
<feature type="region of interest" description="Disordered" evidence="1">
    <location>
        <begin position="264"/>
        <end position="284"/>
    </location>
</feature>
<feature type="region of interest" description="Disordered" evidence="1">
    <location>
        <begin position="973"/>
        <end position="998"/>
    </location>
</feature>
<dbReference type="Pfam" id="PF17998">
    <property type="entry name" value="AgI_II_C2"/>
    <property type="match status" value="2"/>
</dbReference>
<dbReference type="InterPro" id="IPR026345">
    <property type="entry name" value="Adh_isopep-form_adh_dom"/>
</dbReference>
<feature type="domain" description="Cell surface antigen C-terminal" evidence="3">
    <location>
        <begin position="1055"/>
        <end position="1225"/>
    </location>
</feature>
<name>A0A7J5TJE5_9BIFI</name>
<dbReference type="EMBL" id="WDPD01000002">
    <property type="protein sequence ID" value="KAB7462024.1"/>
    <property type="molecule type" value="Genomic_DNA"/>
</dbReference>
<organism evidence="5 6">
    <name type="scientific">Bifidobacterium dentium</name>
    <dbReference type="NCBI Taxonomy" id="1689"/>
    <lineage>
        <taxon>Bacteria</taxon>
        <taxon>Bacillati</taxon>
        <taxon>Actinomycetota</taxon>
        <taxon>Actinomycetes</taxon>
        <taxon>Bifidobacteriales</taxon>
        <taxon>Bifidobacteriaceae</taxon>
        <taxon>Bifidobacterium</taxon>
    </lineage>
</organism>
<accession>A0A7J5TJE5</accession>
<feature type="region of interest" description="Disordered" evidence="1">
    <location>
        <begin position="361"/>
        <end position="387"/>
    </location>
</feature>
<feature type="region of interest" description="Disordered" evidence="1">
    <location>
        <begin position="1"/>
        <end position="28"/>
    </location>
</feature>
<reference evidence="5 6" key="1">
    <citation type="journal article" date="2019" name="Nat. Med.">
        <title>A library of human gut bacterial isolates paired with longitudinal multiomics data enables mechanistic microbiome research.</title>
        <authorList>
            <person name="Poyet M."/>
            <person name="Groussin M."/>
            <person name="Gibbons S.M."/>
            <person name="Avila-Pacheco J."/>
            <person name="Jiang X."/>
            <person name="Kearney S.M."/>
            <person name="Perrotta A.R."/>
            <person name="Berdy B."/>
            <person name="Zhao S."/>
            <person name="Lieberman T.D."/>
            <person name="Swanson P.K."/>
            <person name="Smith M."/>
            <person name="Roesemann S."/>
            <person name="Alexander J.E."/>
            <person name="Rich S.A."/>
            <person name="Livny J."/>
            <person name="Vlamakis H."/>
            <person name="Clish C."/>
            <person name="Bullock K."/>
            <person name="Deik A."/>
            <person name="Scott J."/>
            <person name="Pierce K.A."/>
            <person name="Xavier R.J."/>
            <person name="Alm E.J."/>
        </authorList>
    </citation>
    <scope>NUCLEOTIDE SEQUENCE [LARGE SCALE GENOMIC DNA]</scope>
    <source>
        <strain evidence="5 6">BIOML-A2</strain>
    </source>
</reference>
<gene>
    <name evidence="5" type="ORF">GBB04_03340</name>
</gene>
<protein>
    <submittedName>
        <fullName evidence="5">Peptidase</fullName>
    </submittedName>
</protein>
<feature type="compositionally biased region" description="Basic and acidic residues" evidence="1">
    <location>
        <begin position="984"/>
        <end position="997"/>
    </location>
</feature>
<feature type="domain" description="Adhesin isopeptide-forming adherence" evidence="4">
    <location>
        <begin position="723"/>
        <end position="867"/>
    </location>
</feature>